<organism evidence="1 2">
    <name type="scientific">Wolfiporia cocos (strain MD-104)</name>
    <name type="common">Brown rot fungus</name>
    <dbReference type="NCBI Taxonomy" id="742152"/>
    <lineage>
        <taxon>Eukaryota</taxon>
        <taxon>Fungi</taxon>
        <taxon>Dikarya</taxon>
        <taxon>Basidiomycota</taxon>
        <taxon>Agaricomycotina</taxon>
        <taxon>Agaricomycetes</taxon>
        <taxon>Polyporales</taxon>
        <taxon>Phaeolaceae</taxon>
        <taxon>Wolfiporia</taxon>
    </lineage>
</organism>
<dbReference type="PANTHER" id="PTHR34365">
    <property type="entry name" value="ENOLASE (DUF1399)"/>
    <property type="match status" value="1"/>
</dbReference>
<gene>
    <name evidence="1" type="ORF">WOLCODRAFT_120640</name>
</gene>
<dbReference type="Pfam" id="PF07173">
    <property type="entry name" value="GRDP-like"/>
    <property type="match status" value="1"/>
</dbReference>
<reference evidence="1 2" key="1">
    <citation type="journal article" date="2012" name="Science">
        <title>The Paleozoic origin of enzymatic lignin decomposition reconstructed from 31 fungal genomes.</title>
        <authorList>
            <person name="Floudas D."/>
            <person name="Binder M."/>
            <person name="Riley R."/>
            <person name="Barry K."/>
            <person name="Blanchette R.A."/>
            <person name="Henrissat B."/>
            <person name="Martinez A.T."/>
            <person name="Otillar R."/>
            <person name="Spatafora J.W."/>
            <person name="Yadav J.S."/>
            <person name="Aerts A."/>
            <person name="Benoit I."/>
            <person name="Boyd A."/>
            <person name="Carlson A."/>
            <person name="Copeland A."/>
            <person name="Coutinho P.M."/>
            <person name="de Vries R.P."/>
            <person name="Ferreira P."/>
            <person name="Findley K."/>
            <person name="Foster B."/>
            <person name="Gaskell J."/>
            <person name="Glotzer D."/>
            <person name="Gorecki P."/>
            <person name="Heitman J."/>
            <person name="Hesse C."/>
            <person name="Hori C."/>
            <person name="Igarashi K."/>
            <person name="Jurgens J.A."/>
            <person name="Kallen N."/>
            <person name="Kersten P."/>
            <person name="Kohler A."/>
            <person name="Kuees U."/>
            <person name="Kumar T.K.A."/>
            <person name="Kuo A."/>
            <person name="LaButti K."/>
            <person name="Larrondo L.F."/>
            <person name="Lindquist E."/>
            <person name="Ling A."/>
            <person name="Lombard V."/>
            <person name="Lucas S."/>
            <person name="Lundell T."/>
            <person name="Martin R."/>
            <person name="McLaughlin D.J."/>
            <person name="Morgenstern I."/>
            <person name="Morin E."/>
            <person name="Murat C."/>
            <person name="Nagy L.G."/>
            <person name="Nolan M."/>
            <person name="Ohm R.A."/>
            <person name="Patyshakuliyeva A."/>
            <person name="Rokas A."/>
            <person name="Ruiz-Duenas F.J."/>
            <person name="Sabat G."/>
            <person name="Salamov A."/>
            <person name="Samejima M."/>
            <person name="Schmutz J."/>
            <person name="Slot J.C."/>
            <person name="St John F."/>
            <person name="Stenlid J."/>
            <person name="Sun H."/>
            <person name="Sun S."/>
            <person name="Syed K."/>
            <person name="Tsang A."/>
            <person name="Wiebenga A."/>
            <person name="Young D."/>
            <person name="Pisabarro A."/>
            <person name="Eastwood D.C."/>
            <person name="Martin F."/>
            <person name="Cullen D."/>
            <person name="Grigoriev I.V."/>
            <person name="Hibbett D.S."/>
        </authorList>
    </citation>
    <scope>NUCLEOTIDE SEQUENCE [LARGE SCALE GENOMIC DNA]</scope>
    <source>
        <strain evidence="1 2">MD-104</strain>
    </source>
</reference>
<dbReference type="AlphaFoldDB" id="A0A2H3JJY3"/>
<evidence type="ECO:0000313" key="1">
    <source>
        <dbReference type="EMBL" id="PCH42480.1"/>
    </source>
</evidence>
<name>A0A2H3JJY3_WOLCO</name>
<accession>A0A2H3JJY3</accession>
<dbReference type="InterPro" id="IPR009836">
    <property type="entry name" value="GRDP-like"/>
</dbReference>
<keyword evidence="2" id="KW-1185">Reference proteome</keyword>
<dbReference type="PANTHER" id="PTHR34365:SF7">
    <property type="entry name" value="GLYCINE-RICH DOMAIN-CONTAINING PROTEIN 1"/>
    <property type="match status" value="1"/>
</dbReference>
<dbReference type="EMBL" id="KB468124">
    <property type="protein sequence ID" value="PCH42480.1"/>
    <property type="molecule type" value="Genomic_DNA"/>
</dbReference>
<evidence type="ECO:0000313" key="2">
    <source>
        <dbReference type="Proteomes" id="UP000218811"/>
    </source>
</evidence>
<dbReference type="Proteomes" id="UP000218811">
    <property type="component" value="Unassembled WGS sequence"/>
</dbReference>
<dbReference type="STRING" id="742152.A0A2H3JJY3"/>
<proteinExistence type="predicted"/>
<dbReference type="OrthoDB" id="2684236at2759"/>
<sequence>MIYSDDPPNFASVNEQSVQNLPQFNTDSPEATYDWPHLTDEPSPYRIGSSSLQSPLVNVTYVRSHLSLLSAFKKLRITIEHNERLNLPQLAKDLNQSQRWCWFVNLAVDRFHKWAEIMHNTNGSRNWDAEFIPPLDVLMVWHAYMLNPIWYAEDCQRIPLMQTFQKMGDKLLPTVMNLEDVSLFQPSHRLASFWLARTHTRFDPIEAAAETTHRTIKCSQCLALVEVPYLTTAGNGYTQHSFSMLCPTCNHAITKESLALTKFVNDLIAGLDVSSAKVPTPMNYLAGTLHSHTDMNNTHGAAEIKRELLQLTVFRRQGPDTDDGWRRKIQNTLGYSIKNVPRTLYYFTSRDVSHKRAINRVLNAYTDDRPFSVDLVGAIIRQGSFIDKMYEFGWTDSAFYQDENEQIVLEHAIARYHAFLDLISTSATPLYVPTLDIDLVWHSHQLMAKQYGTDCKAYVGRYIDHDDKIEENYLDDSLTATCRAWEKRFGIAYMHCGCPPPDGTHSVGQYLRRLVAGRKQVTETRKDLVVLDRPDAHSATHPSLHNAARVQGSGRRAARLVLLREHAVVKRQKREKRIEKERKQDEKMVRDGSMSEAVYASRIAHDAYLAPIPFYRPAAACVVVGAPIGADAGNAAQGAVVCLIATLLCT</sequence>
<dbReference type="OMA" id="YCEAIRA"/>
<protein>
    <submittedName>
        <fullName evidence="1">Uncharacterized protein</fullName>
    </submittedName>
</protein>